<evidence type="ECO:0000256" key="3">
    <source>
        <dbReference type="ARBA" id="ARBA00022833"/>
    </source>
</evidence>
<evidence type="ECO:0000313" key="6">
    <source>
        <dbReference type="EMBL" id="TKA96125.1"/>
    </source>
</evidence>
<dbReference type="GO" id="GO:0046872">
    <property type="term" value="F:metal ion binding"/>
    <property type="evidence" value="ECO:0007669"/>
    <property type="project" value="UniProtKB-KW"/>
</dbReference>
<comment type="caution">
    <text evidence="6">The sequence shown here is derived from an EMBL/GenBank/DDBJ whole genome shotgun (WGS) entry which is preliminary data.</text>
</comment>
<evidence type="ECO:0000256" key="4">
    <source>
        <dbReference type="ARBA" id="ARBA00023239"/>
    </source>
</evidence>
<dbReference type="SUPFAM" id="SSF51316">
    <property type="entry name" value="Mss4-like"/>
    <property type="match status" value="1"/>
</dbReference>
<dbReference type="Gene3D" id="3.90.1590.10">
    <property type="entry name" value="glutathione-dependent formaldehyde- activating enzyme (gfa)"/>
    <property type="match status" value="1"/>
</dbReference>
<dbReference type="InterPro" id="IPR006913">
    <property type="entry name" value="CENP-V/GFA"/>
</dbReference>
<name>A0A4U0YWF3_9RHOB</name>
<evidence type="ECO:0000259" key="5">
    <source>
        <dbReference type="PROSITE" id="PS51891"/>
    </source>
</evidence>
<dbReference type="GO" id="GO:0016846">
    <property type="term" value="F:carbon-sulfur lyase activity"/>
    <property type="evidence" value="ECO:0007669"/>
    <property type="project" value="InterPro"/>
</dbReference>
<dbReference type="AlphaFoldDB" id="A0A4U0YWF3"/>
<evidence type="ECO:0000256" key="1">
    <source>
        <dbReference type="ARBA" id="ARBA00005495"/>
    </source>
</evidence>
<dbReference type="EMBL" id="SWAU01000121">
    <property type="protein sequence ID" value="TKA96125.1"/>
    <property type="molecule type" value="Genomic_DNA"/>
</dbReference>
<proteinExistence type="inferred from homology"/>
<accession>A0A4U0YWF3</accession>
<dbReference type="Proteomes" id="UP000306340">
    <property type="component" value="Unassembled WGS sequence"/>
</dbReference>
<dbReference type="PROSITE" id="PS51891">
    <property type="entry name" value="CENP_V_GFA"/>
    <property type="match status" value="1"/>
</dbReference>
<evidence type="ECO:0000313" key="7">
    <source>
        <dbReference type="Proteomes" id="UP000306340"/>
    </source>
</evidence>
<keyword evidence="4" id="KW-0456">Lyase</keyword>
<keyword evidence="2" id="KW-0479">Metal-binding</keyword>
<sequence>MRASCLCGALRFTLPGPAGEITACHCRRCRTLSGHFAASFDAEETSLQWEDRQGLAEYRTAGGGVRGFCAGCGSSLWFRAADGAFSVEAGCIDGPTGGRLARHIHVADKGGYYALNDGLPQAAED</sequence>
<evidence type="ECO:0000256" key="2">
    <source>
        <dbReference type="ARBA" id="ARBA00022723"/>
    </source>
</evidence>
<organism evidence="6 7">
    <name type="scientific">Cereibacter changlensis</name>
    <dbReference type="NCBI Taxonomy" id="402884"/>
    <lineage>
        <taxon>Bacteria</taxon>
        <taxon>Pseudomonadati</taxon>
        <taxon>Pseudomonadota</taxon>
        <taxon>Alphaproteobacteria</taxon>
        <taxon>Rhodobacterales</taxon>
        <taxon>Paracoccaceae</taxon>
        <taxon>Cereibacter</taxon>
    </lineage>
</organism>
<dbReference type="PANTHER" id="PTHR33337">
    <property type="entry name" value="GFA DOMAIN-CONTAINING PROTEIN"/>
    <property type="match status" value="1"/>
</dbReference>
<gene>
    <name evidence="6" type="ORF">FAZ78_13215</name>
</gene>
<dbReference type="PANTHER" id="PTHR33337:SF40">
    <property type="entry name" value="CENP-V_GFA DOMAIN-CONTAINING PROTEIN-RELATED"/>
    <property type="match status" value="1"/>
</dbReference>
<keyword evidence="3" id="KW-0862">Zinc</keyword>
<protein>
    <submittedName>
        <fullName evidence="6">GFA family protein</fullName>
    </submittedName>
</protein>
<dbReference type="InterPro" id="IPR011057">
    <property type="entry name" value="Mss4-like_sf"/>
</dbReference>
<dbReference type="Pfam" id="PF04828">
    <property type="entry name" value="GFA"/>
    <property type="match status" value="1"/>
</dbReference>
<feature type="domain" description="CENP-V/GFA" evidence="5">
    <location>
        <begin position="1"/>
        <end position="113"/>
    </location>
</feature>
<comment type="similarity">
    <text evidence="1">Belongs to the Gfa family.</text>
</comment>
<reference evidence="6 7" key="1">
    <citation type="submission" date="2019-04" db="EMBL/GenBank/DDBJ databases">
        <title>Crypto-aerobic microbial life in anoxic (sulfidic) marine sediments.</title>
        <authorList>
            <person name="Bhattacharya S."/>
            <person name="Roy C."/>
            <person name="Mondal N."/>
            <person name="Sarkar J."/>
            <person name="Mandal S."/>
            <person name="Rameez M.J."/>
            <person name="Ghosh W."/>
        </authorList>
    </citation>
    <scope>NUCLEOTIDE SEQUENCE [LARGE SCALE GENOMIC DNA]</scope>
    <source>
        <strain evidence="6 7">SBBC</strain>
    </source>
</reference>